<organism evidence="11">
    <name type="scientific">Ditylum brightwellii</name>
    <dbReference type="NCBI Taxonomy" id="49249"/>
    <lineage>
        <taxon>Eukaryota</taxon>
        <taxon>Sar</taxon>
        <taxon>Stramenopiles</taxon>
        <taxon>Ochrophyta</taxon>
        <taxon>Bacillariophyta</taxon>
        <taxon>Mediophyceae</taxon>
        <taxon>Lithodesmiophycidae</taxon>
        <taxon>Lithodesmiales</taxon>
        <taxon>Lithodesmiaceae</taxon>
        <taxon>Ditylum</taxon>
    </lineage>
</organism>
<dbReference type="GO" id="GO:0017056">
    <property type="term" value="F:structural constituent of nuclear pore"/>
    <property type="evidence" value="ECO:0007669"/>
    <property type="project" value="TreeGrafter"/>
</dbReference>
<reference evidence="11" key="1">
    <citation type="submission" date="2021-01" db="EMBL/GenBank/DDBJ databases">
        <authorList>
            <person name="Corre E."/>
            <person name="Pelletier E."/>
            <person name="Niang G."/>
            <person name="Scheremetjew M."/>
            <person name="Finn R."/>
            <person name="Kale V."/>
            <person name="Holt S."/>
            <person name="Cochrane G."/>
            <person name="Meng A."/>
            <person name="Brown T."/>
            <person name="Cohen L."/>
        </authorList>
    </citation>
    <scope>NUCLEOTIDE SEQUENCE</scope>
    <source>
        <strain evidence="11">GSO104</strain>
    </source>
</reference>
<sequence length="1006" mass="112991">MTNSTVPAPPRYKAIAFDPKSPATLLLPNNSTTTTTTTTTTESTTTFETFLSHDGVGSNPNETSALLLILDAYESHFKTSLSMENSYESDDEEEEQYKAEQRLKLSKKYRSYLQSCMEQWEQRLSSPSSMEEEEEKDEEGEEYHLELLKLMYAITHLSEIYLLQRPSSTSTSLLGGSDMDTPGSVTSDTVRYLRLHHMTSPYDDFQEEEENTSSKEDVIEQMLSSSQPEYYPNDLYWKLLRKLTLRGCLEDVWAIVSRHSACRRCVATMDKEEEGGGEYYDTIKQDRDAFAILHALLISAPLPGGRNDALDDCLGTIKQEGEEAEEMLMEGITTTSYKLWDQDVTNDDDVDDDGNKNTKVLPTTNRFNPHLASSLHKHWMDSVRNAVSSPPLSQLCKRIPRLYRDVLSIILGESTSLSASVVENAESWSEALASELLYQRPHLRPSDVHVRSARHMEQFGVLKRKSDDESSNSGGFEEIVLSVMKGNAGRVVEALHDLGGGSGAALPATMTALLCNLLTEANQIQPSISSTTESFNIQTELLLLASHSILSSFSTQNHSEVGVRLATRLLLPFAFPPTPSFSSKKDDSSFLRITHQLATILDTHMPNNDADTKHLLKLVTPLIVKHGSKVMLDACENLIRCRFQYYMKDNRPGGAIYWLLRGMELNALLPRAKNDGEKQKNNKEQQRYYSGVVSSNSPSKRHFTLFCTSTASNLLKALVANTSVNEVVCYLNIAQEIIQSIQDDDEKIDNEMNDTATTGKEHIRISTIVSHYREVQLLHCIVNIALGMMKQKDKEVGVHVIRCLEERVLATEEERFHGTMNNSAVLTLAHPIMYDDLLCLAYAILEGEEELESGAIAEEDDGSSTNITATAFNVHGIHILMARLSQLIEWEHFEIKRLSSSAEQEEDENDEDEGNSMMHDDDENNKMNNSQNEKDVDTTKLTYTVPQMRLSLCKGLARAFVSENSLKQQKNDYSMMSEDVQELNASFIALGREEKNLELMLAPPTM</sequence>
<name>A0A7S4SCH7_9STRA</name>
<keyword evidence="3 9" id="KW-0813">Transport</keyword>
<dbReference type="GO" id="GO:0006406">
    <property type="term" value="P:mRNA export from nucleus"/>
    <property type="evidence" value="ECO:0007669"/>
    <property type="project" value="TreeGrafter"/>
</dbReference>
<dbReference type="InterPro" id="IPR011502">
    <property type="entry name" value="Nucleoporin_Nup85"/>
</dbReference>
<evidence type="ECO:0000256" key="5">
    <source>
        <dbReference type="ARBA" id="ARBA00022927"/>
    </source>
</evidence>
<dbReference type="Pfam" id="PF07575">
    <property type="entry name" value="Nucleopor_Nup85"/>
    <property type="match status" value="2"/>
</dbReference>
<proteinExistence type="inferred from homology"/>
<comment type="subcellular location">
    <subcellularLocation>
        <location evidence="1 9">Nucleus</location>
        <location evidence="1 9">Nuclear pore complex</location>
    </subcellularLocation>
</comment>
<evidence type="ECO:0000256" key="6">
    <source>
        <dbReference type="ARBA" id="ARBA00023010"/>
    </source>
</evidence>
<dbReference type="AlphaFoldDB" id="A0A7S4SCH7"/>
<evidence type="ECO:0000256" key="2">
    <source>
        <dbReference type="ARBA" id="ARBA00005573"/>
    </source>
</evidence>
<dbReference type="GO" id="GO:0031080">
    <property type="term" value="C:nuclear pore outer ring"/>
    <property type="evidence" value="ECO:0007669"/>
    <property type="project" value="TreeGrafter"/>
</dbReference>
<evidence type="ECO:0000256" key="1">
    <source>
        <dbReference type="ARBA" id="ARBA00004567"/>
    </source>
</evidence>
<keyword evidence="8 9" id="KW-0539">Nucleus</keyword>
<dbReference type="GO" id="GO:0045893">
    <property type="term" value="P:positive regulation of DNA-templated transcription"/>
    <property type="evidence" value="ECO:0007669"/>
    <property type="project" value="TreeGrafter"/>
</dbReference>
<keyword evidence="7 9" id="KW-0906">Nuclear pore complex</keyword>
<protein>
    <recommendedName>
        <fullName evidence="9">Nuclear pore complex protein Nup85</fullName>
    </recommendedName>
</protein>
<gene>
    <name evidence="11" type="ORF">DBRI00130_LOCUS31760</name>
</gene>
<dbReference type="EMBL" id="HBNS01040773">
    <property type="protein sequence ID" value="CAE4639178.1"/>
    <property type="molecule type" value="Transcribed_RNA"/>
</dbReference>
<keyword evidence="6 9" id="KW-0811">Translocation</keyword>
<comment type="subunit">
    <text evidence="9">Component of the nuclear pore complex (NPC).</text>
</comment>
<evidence type="ECO:0000256" key="7">
    <source>
        <dbReference type="ARBA" id="ARBA00023132"/>
    </source>
</evidence>
<evidence type="ECO:0000256" key="3">
    <source>
        <dbReference type="ARBA" id="ARBA00022448"/>
    </source>
</evidence>
<feature type="compositionally biased region" description="Acidic residues" evidence="10">
    <location>
        <begin position="903"/>
        <end position="914"/>
    </location>
</feature>
<dbReference type="GO" id="GO:0031965">
    <property type="term" value="C:nuclear membrane"/>
    <property type="evidence" value="ECO:0007669"/>
    <property type="project" value="UniProtKB-UniRule"/>
</dbReference>
<evidence type="ECO:0000313" key="11">
    <source>
        <dbReference type="EMBL" id="CAE4639178.1"/>
    </source>
</evidence>
<dbReference type="GO" id="GO:0006606">
    <property type="term" value="P:protein import into nucleus"/>
    <property type="evidence" value="ECO:0007669"/>
    <property type="project" value="TreeGrafter"/>
</dbReference>
<evidence type="ECO:0000256" key="8">
    <source>
        <dbReference type="ARBA" id="ARBA00023242"/>
    </source>
</evidence>
<keyword evidence="9" id="KW-0472">Membrane</keyword>
<keyword evidence="4 9" id="KW-0509">mRNA transport</keyword>
<keyword evidence="5 9" id="KW-0653">Protein transport</keyword>
<feature type="region of interest" description="Disordered" evidence="10">
    <location>
        <begin position="673"/>
        <end position="693"/>
    </location>
</feature>
<dbReference type="PANTHER" id="PTHR13373">
    <property type="entry name" value="FROUNT PROTEIN-RELATED"/>
    <property type="match status" value="1"/>
</dbReference>
<evidence type="ECO:0000256" key="10">
    <source>
        <dbReference type="SAM" id="MobiDB-lite"/>
    </source>
</evidence>
<comment type="function">
    <text evidence="9">Functions as a component of the nuclear pore complex (NPC).</text>
</comment>
<evidence type="ECO:0000256" key="9">
    <source>
        <dbReference type="RuleBase" id="RU365073"/>
    </source>
</evidence>
<evidence type="ECO:0000256" key="4">
    <source>
        <dbReference type="ARBA" id="ARBA00022816"/>
    </source>
</evidence>
<feature type="region of interest" description="Disordered" evidence="10">
    <location>
        <begin position="899"/>
        <end position="938"/>
    </location>
</feature>
<accession>A0A7S4SCH7</accession>
<dbReference type="PANTHER" id="PTHR13373:SF21">
    <property type="entry name" value="NUCLEAR PORE COMPLEX PROTEIN NUP85"/>
    <property type="match status" value="1"/>
</dbReference>
<comment type="similarity">
    <text evidence="2 9">Belongs to the nucleoporin Nup85 family.</text>
</comment>
<feature type="compositionally biased region" description="Basic and acidic residues" evidence="10">
    <location>
        <begin position="673"/>
        <end position="686"/>
    </location>
</feature>